<evidence type="ECO:0000313" key="3">
    <source>
        <dbReference type="Proteomes" id="UP000024837"/>
    </source>
</evidence>
<feature type="compositionally biased region" description="Low complexity" evidence="1">
    <location>
        <begin position="1"/>
        <end position="10"/>
    </location>
</feature>
<accession>W7HIV9</accession>
<feature type="compositionally biased region" description="Polar residues" evidence="1">
    <location>
        <begin position="325"/>
        <end position="336"/>
    </location>
</feature>
<reference evidence="2 3" key="1">
    <citation type="submission" date="2013-05" db="EMBL/GenBank/DDBJ databases">
        <title>Drechslerella stenobrocha genome reveals carnivorous origination and mechanical trapping mechanism of predatory fungi.</title>
        <authorList>
            <person name="Liu X."/>
            <person name="Zhang W."/>
            <person name="Liu K."/>
        </authorList>
    </citation>
    <scope>NUCLEOTIDE SEQUENCE [LARGE SCALE GENOMIC DNA]</scope>
    <source>
        <strain evidence="2 3">248</strain>
    </source>
</reference>
<feature type="region of interest" description="Disordered" evidence="1">
    <location>
        <begin position="318"/>
        <end position="376"/>
    </location>
</feature>
<dbReference type="HOGENOM" id="CLU_735707_0_0_1"/>
<feature type="compositionally biased region" description="Gly residues" evidence="1">
    <location>
        <begin position="360"/>
        <end position="376"/>
    </location>
</feature>
<keyword evidence="3" id="KW-1185">Reference proteome</keyword>
<name>W7HIV9_9PEZI</name>
<evidence type="ECO:0000256" key="1">
    <source>
        <dbReference type="SAM" id="MobiDB-lite"/>
    </source>
</evidence>
<proteinExistence type="predicted"/>
<evidence type="ECO:0000313" key="2">
    <source>
        <dbReference type="EMBL" id="EWC43866.1"/>
    </source>
</evidence>
<dbReference type="Proteomes" id="UP000024837">
    <property type="component" value="Unassembled WGS sequence"/>
</dbReference>
<protein>
    <submittedName>
        <fullName evidence="2">Uncharacterized protein</fullName>
    </submittedName>
</protein>
<feature type="region of interest" description="Disordered" evidence="1">
    <location>
        <begin position="1"/>
        <end position="63"/>
    </location>
</feature>
<dbReference type="AlphaFoldDB" id="W7HIV9"/>
<sequence length="376" mass="39375">MSSGLYLPSPLGGGGAAGGAAGGAPGGGSGGGGAPGGAAPGGAGSGDNQGSPGDGSGRSGYDPVKRRARYEAGALAAHNLLREQGALTVQIVFQLTTPPRPEDVIWKQRMDPPPRTGGSYYWRQSDSYPNWNAEGDPYTAAWNKTLNNPKSSERAVSRWADGSTRMLTRMVAEGVVVPELYADNSGTAPVTPSSSQTGPTLGLMAPPPVPSNNLGNLGVFQGYISDAQFMQSFDPTFNPQLQMQSGAPVAPTPGALTWYPDGSEQNVNMAPGPPEPFNDQELDELTQTIAQDLGLPPGSESDNMQYLQQFEQHMPTYQHAPTYHPPQNSQGGQQRQYGLHGYIPPNPQGQPQYYSYNTGGNQGGYSGTGQGGNGQY</sequence>
<gene>
    <name evidence="2" type="ORF">DRE_07243</name>
</gene>
<organism evidence="2 3">
    <name type="scientific">Drechslerella stenobrocha 248</name>
    <dbReference type="NCBI Taxonomy" id="1043628"/>
    <lineage>
        <taxon>Eukaryota</taxon>
        <taxon>Fungi</taxon>
        <taxon>Dikarya</taxon>
        <taxon>Ascomycota</taxon>
        <taxon>Pezizomycotina</taxon>
        <taxon>Orbiliomycetes</taxon>
        <taxon>Orbiliales</taxon>
        <taxon>Orbiliaceae</taxon>
        <taxon>Drechslerella</taxon>
    </lineage>
</organism>
<dbReference type="EMBL" id="KI966449">
    <property type="protein sequence ID" value="EWC43866.1"/>
    <property type="molecule type" value="Genomic_DNA"/>
</dbReference>
<feature type="compositionally biased region" description="Gly residues" evidence="1">
    <location>
        <begin position="11"/>
        <end position="58"/>
    </location>
</feature>